<evidence type="ECO:0000259" key="3">
    <source>
        <dbReference type="Pfam" id="PF00144"/>
    </source>
</evidence>
<feature type="region of interest" description="Disordered" evidence="1">
    <location>
        <begin position="342"/>
        <end position="370"/>
    </location>
</feature>
<dbReference type="Gene3D" id="3.40.710.10">
    <property type="entry name" value="DD-peptidase/beta-lactamase superfamily"/>
    <property type="match status" value="1"/>
</dbReference>
<dbReference type="InterPro" id="IPR001466">
    <property type="entry name" value="Beta-lactam-related"/>
</dbReference>
<evidence type="ECO:0000256" key="2">
    <source>
        <dbReference type="SAM" id="SignalP"/>
    </source>
</evidence>
<keyword evidence="2" id="KW-0732">Signal</keyword>
<gene>
    <name evidence="4" type="ORF">SPICUR_00855</name>
</gene>
<sequence>MWLRGRALILRLALVIGMASASFSAQSGDCVPDQSALQRTASSAAAFETLRTLHIAVAGESVVARGFRGVSPGAPTNVKSASKTLIAAVVGAAIERGVIEGVDERVMDVLPDARPVDPPSALDTLTIAHLLSMQAGLKRTSGEYYGAWVATDDWVASALDQPMEGEPGGQMRYSTGNTHLLSAMLQRRTGTSIYALANEWLEDAGIEVSDWMDDPQGIAFGGNQVSMRPDALLALGELYRRDGRTARGERLLADGWVEASWTIRGRSRWTNDGYGYGWFIRDFAGADGYYGWGYGGQMLYVIPSLAMTAVITSDPDRPSGRTGYRDALHGFINRLVEARREDRRRCRDDAQGSVAPAVRADRASRSTDSE</sequence>
<feature type="domain" description="Beta-lactamase-related" evidence="3">
    <location>
        <begin position="53"/>
        <end position="318"/>
    </location>
</feature>
<evidence type="ECO:0000313" key="4">
    <source>
        <dbReference type="EMBL" id="AGY91196.1"/>
    </source>
</evidence>
<dbReference type="InterPro" id="IPR012338">
    <property type="entry name" value="Beta-lactam/transpept-like"/>
</dbReference>
<feature type="compositionally biased region" description="Basic and acidic residues" evidence="1">
    <location>
        <begin position="359"/>
        <end position="370"/>
    </location>
</feature>
<dbReference type="Proteomes" id="UP000017640">
    <property type="component" value="Chromosome"/>
</dbReference>
<feature type="chain" id="PRO_5004664578" description="Beta-lactamase-related domain-containing protein" evidence="2">
    <location>
        <begin position="28"/>
        <end position="370"/>
    </location>
</feature>
<dbReference type="HOGENOM" id="CLU_030169_1_4_6"/>
<keyword evidence="5" id="KW-1185">Reference proteome</keyword>
<dbReference type="AlphaFoldDB" id="U5T1S0"/>
<dbReference type="PATRIC" id="fig|1335757.3.peg.173"/>
<dbReference type="EMBL" id="CP005990">
    <property type="protein sequence ID" value="AGY91196.1"/>
    <property type="molecule type" value="Genomic_DNA"/>
</dbReference>
<dbReference type="PANTHER" id="PTHR43283">
    <property type="entry name" value="BETA-LACTAMASE-RELATED"/>
    <property type="match status" value="1"/>
</dbReference>
<feature type="signal peptide" evidence="2">
    <location>
        <begin position="1"/>
        <end position="27"/>
    </location>
</feature>
<proteinExistence type="predicted"/>
<dbReference type="MEROPS" id="S12.A23"/>
<protein>
    <recommendedName>
        <fullName evidence="3">Beta-lactamase-related domain-containing protein</fullName>
    </recommendedName>
</protein>
<dbReference type="KEGG" id="spiu:SPICUR_00855"/>
<dbReference type="SUPFAM" id="SSF56601">
    <property type="entry name" value="beta-lactamase/transpeptidase-like"/>
    <property type="match status" value="1"/>
</dbReference>
<dbReference type="InterPro" id="IPR050789">
    <property type="entry name" value="Diverse_Enzym_Activities"/>
</dbReference>
<dbReference type="OrthoDB" id="9814204at2"/>
<dbReference type="PANTHER" id="PTHR43283:SF7">
    <property type="entry name" value="BETA-LACTAMASE-RELATED DOMAIN-CONTAINING PROTEIN"/>
    <property type="match status" value="1"/>
</dbReference>
<dbReference type="STRING" id="1335757.SPICUR_00855"/>
<accession>U5T1S0</accession>
<evidence type="ECO:0000313" key="5">
    <source>
        <dbReference type="Proteomes" id="UP000017640"/>
    </source>
</evidence>
<organism evidence="4 5">
    <name type="scientific">Spiribacter curvatus</name>
    <dbReference type="NCBI Taxonomy" id="1335757"/>
    <lineage>
        <taxon>Bacteria</taxon>
        <taxon>Pseudomonadati</taxon>
        <taxon>Pseudomonadota</taxon>
        <taxon>Gammaproteobacteria</taxon>
        <taxon>Chromatiales</taxon>
        <taxon>Ectothiorhodospiraceae</taxon>
        <taxon>Spiribacter</taxon>
    </lineage>
</organism>
<dbReference type="eggNOG" id="COG1680">
    <property type="taxonomic scope" value="Bacteria"/>
</dbReference>
<evidence type="ECO:0000256" key="1">
    <source>
        <dbReference type="SAM" id="MobiDB-lite"/>
    </source>
</evidence>
<name>U5T1S0_9GAMM</name>
<reference evidence="4 5" key="1">
    <citation type="journal article" date="2013" name="BMC Genomics">
        <title>Genomes of "Spiribacter", a streamlined, successful halophilic bacterium.</title>
        <authorList>
            <person name="Lopez-Perez M."/>
            <person name="Ghai R."/>
            <person name="Leon M.J."/>
            <person name="Rodriguez-Olmos A."/>
            <person name="Copa-Patino J.L."/>
            <person name="Soliveri J."/>
            <person name="Sanchez-Porro C."/>
            <person name="Ventosa A."/>
            <person name="Rodriguez-Valera F."/>
        </authorList>
    </citation>
    <scope>NUCLEOTIDE SEQUENCE [LARGE SCALE GENOMIC DNA]</scope>
    <source>
        <strain evidence="4 5">UAH-SP71</strain>
    </source>
</reference>
<dbReference type="Pfam" id="PF00144">
    <property type="entry name" value="Beta-lactamase"/>
    <property type="match status" value="1"/>
</dbReference>